<protein>
    <recommendedName>
        <fullName evidence="1">DUF2126 domain-containing protein</fullName>
    </recommendedName>
</protein>
<organism evidence="2 3">
    <name type="scientific">Gloeothece verrucosa (strain PCC 7822)</name>
    <name type="common">Cyanothece sp. (strain PCC 7822)</name>
    <dbReference type="NCBI Taxonomy" id="497965"/>
    <lineage>
        <taxon>Bacteria</taxon>
        <taxon>Bacillati</taxon>
        <taxon>Cyanobacteriota</taxon>
        <taxon>Cyanophyceae</taxon>
        <taxon>Oscillatoriophycideae</taxon>
        <taxon>Chroococcales</taxon>
        <taxon>Aphanothecaceae</taxon>
        <taxon>Gloeothece</taxon>
        <taxon>Gloeothece verrucosa</taxon>
    </lineage>
</organism>
<dbReference type="OrthoDB" id="9787782at2"/>
<dbReference type="STRING" id="497965.Cyan7822_4641"/>
<feature type="domain" description="DUF2126" evidence="1">
    <location>
        <begin position="6"/>
        <end position="157"/>
    </location>
</feature>
<dbReference type="KEGG" id="cyj:Cyan7822_4641"/>
<evidence type="ECO:0000259" key="1">
    <source>
        <dbReference type="Pfam" id="PF09899"/>
    </source>
</evidence>
<sequence length="745" mass="84495">MTEYITLEQWQKIDRLGDHIEDQLQRLKVGLTMGGEPTFISVDDFESQQWQTAANGSQKRQLAGQLLKGLADNLIPAKGKGLLHYGNGKYYPGEKYPRWALGYYWLSNGVPIWQNSQLLAIDGKDYGHTPQDAKSFITTLVKYLGVGQDCIIPAYERETDEERGYILPLLSVTQNHQIRWSSCHWKLPEEKLYLLEGNASMGLRLPLNSITWAEHLATETVAPIDANPIVVGLEPLPSPDNSICVALTVEIVEGVVHVFLPPFASARGFLDLISTIEHTAAQIDIPVMIEGFPPPINAGIEGFLITPDPGVIEVNIHPASNWDELVEITSILYQQAHLCRLGTEKYLLDGRRISTGGGAHITIGGNTPLNSPVLRRPDLLRSFISYWINHPSLSYLFSGLFVGATSQSPRMDETRWENLYELEVAFDSLEALQPVSPELIDRLLSHLLVDLTGNTHRSAFCIDKLFPTQNFRSQLGLLEFRFFDMPPDLRMRLLQMLLVRGFVALFWEYPYNKPLIHWGSTLYDRFMLPHYLKEDLMSVIGDLQDAGYAFELDWFESFFEFRFPCYGRVKLGDLQLELRSAIEPWPVLGDALNSGGTSRPVDSSMERIQVKLSGENCDRYLVLCNNYLIPMNKSSFSEEYIGAVRFRARVYGNMPHPLFATHSPLRFTVVDKGNRRSLGGCKYYVDPPHGNGYTQFASNHQEAQRRMKERFIPFESEDESVEVLTLPISSEYPLTLDLRRVREGI</sequence>
<dbReference type="InterPro" id="IPR018667">
    <property type="entry name" value="DUF2126"/>
</dbReference>
<keyword evidence="3" id="KW-1185">Reference proteome</keyword>
<dbReference type="EMBL" id="CP002198">
    <property type="protein sequence ID" value="ADN16547.1"/>
    <property type="molecule type" value="Genomic_DNA"/>
</dbReference>
<dbReference type="RefSeq" id="WP_013324589.1">
    <property type="nucleotide sequence ID" value="NC_014501.1"/>
</dbReference>
<dbReference type="eggNOG" id="COG4196">
    <property type="taxonomic scope" value="Bacteria"/>
</dbReference>
<evidence type="ECO:0000313" key="3">
    <source>
        <dbReference type="Proteomes" id="UP000008206"/>
    </source>
</evidence>
<dbReference type="HOGENOM" id="CLU_008973_4_1_3"/>
<dbReference type="Pfam" id="PF09899">
    <property type="entry name" value="DUF2126"/>
    <property type="match status" value="2"/>
</dbReference>
<dbReference type="Proteomes" id="UP000008206">
    <property type="component" value="Chromosome"/>
</dbReference>
<feature type="domain" description="DUF2126" evidence="1">
    <location>
        <begin position="241"/>
        <end position="739"/>
    </location>
</feature>
<name>E0UDW2_GLOV7</name>
<reference evidence="3" key="1">
    <citation type="journal article" date="2011" name="MBio">
        <title>Novel metabolic attributes of the genus Cyanothece, comprising a group of unicellular nitrogen-fixing Cyanobacteria.</title>
        <authorList>
            <person name="Bandyopadhyay A."/>
            <person name="Elvitigala T."/>
            <person name="Welsh E."/>
            <person name="Stockel J."/>
            <person name="Liberton M."/>
            <person name="Min H."/>
            <person name="Sherman L.A."/>
            <person name="Pakrasi H.B."/>
        </authorList>
    </citation>
    <scope>NUCLEOTIDE SEQUENCE [LARGE SCALE GENOMIC DNA]</scope>
    <source>
        <strain evidence="3">PCC 7822</strain>
    </source>
</reference>
<evidence type="ECO:0000313" key="2">
    <source>
        <dbReference type="EMBL" id="ADN16547.1"/>
    </source>
</evidence>
<proteinExistence type="predicted"/>
<dbReference type="AlphaFoldDB" id="E0UDW2"/>
<gene>
    <name evidence="2" type="ordered locus">Cyan7822_4641</name>
</gene>
<accession>E0UDW2</accession>